<organism evidence="2 3">
    <name type="scientific">Cronartium quercuum f. sp. fusiforme G11</name>
    <dbReference type="NCBI Taxonomy" id="708437"/>
    <lineage>
        <taxon>Eukaryota</taxon>
        <taxon>Fungi</taxon>
        <taxon>Dikarya</taxon>
        <taxon>Basidiomycota</taxon>
        <taxon>Pucciniomycotina</taxon>
        <taxon>Pucciniomycetes</taxon>
        <taxon>Pucciniales</taxon>
        <taxon>Coleosporiaceae</taxon>
        <taxon>Cronartium</taxon>
    </lineage>
</organism>
<dbReference type="PANTHER" id="PTHR36050">
    <property type="entry name" value="O-FUCOSYLTRANSFERASE 30"/>
    <property type="match status" value="1"/>
</dbReference>
<name>A0A9P6NEI3_9BASI</name>
<sequence>MSPAKPPPNLTEERDSYVTTNIRVARNAGRHDSRPDASTIILSAPLGYPTPRPRGRYLLLFILTSFAIWAIVISPHIHILLWKTPTILLKDSPFTSRASRSSTSALDIKKWLASSTSEQPRHSVLHDLVGSQSGQVTVAEYTKPTTNNHKSHASNGIKKPIASALLLKDLIRPKKRPRPAFIELPSFKPRPDLTYENVQPLLHKLTDEQAFDEESRFMTYLPHSGFHNQRIELHNAFQLARLLNRTLVLPQIRLGRASAWAPSRKLAKTTEHEMKKRHLDCVGQNLLSNQPPSTPEDCETYSQWTAVHVNYLLDMEKIMKEQPVVDQLDVRESWLWEALHLNEGDWYNVEDKTRYSYQLFESKSGGGSFNEKYEYRLNIDDLKRYGHVKLLSFGSLFGSDRVIIESRDSKLWKAKLRASQLPKPPILLSISDQIAEQLGGRGSYVGLHLRVGDLYFRNRAPQSMPKVFSRLCHEVFHLGKTTVDQLIQKHEERLAVKSHIKNRVRSFITAPNDSLDTEQPTVKTISYSSWNEYEDQEDYTENHLPANPLGEEEKIDLDVPFSLGQGFSQHRKRGTSYSSRSTGSVENLKCRGPLYTDPKLERLNMPIYIATDVAHPMDHIHLSIFFETFPCVFILSDFTSGDVSRNLRNLDHLRSANDGLKLKPFFEPLLEALVVSKGSSILGTPGSTFSNYAVSILHAHYSKESASTPRRGS</sequence>
<keyword evidence="1" id="KW-0812">Transmembrane</keyword>
<gene>
    <name evidence="2" type="ORF">CROQUDRAFT_135704</name>
</gene>
<evidence type="ECO:0008006" key="4">
    <source>
        <dbReference type="Google" id="ProtNLM"/>
    </source>
</evidence>
<dbReference type="EMBL" id="MU167356">
    <property type="protein sequence ID" value="KAG0142201.1"/>
    <property type="molecule type" value="Genomic_DNA"/>
</dbReference>
<proteinExistence type="predicted"/>
<keyword evidence="3" id="KW-1185">Reference proteome</keyword>
<feature type="transmembrane region" description="Helical" evidence="1">
    <location>
        <begin position="57"/>
        <end position="82"/>
    </location>
</feature>
<evidence type="ECO:0000313" key="3">
    <source>
        <dbReference type="Proteomes" id="UP000886653"/>
    </source>
</evidence>
<evidence type="ECO:0000256" key="1">
    <source>
        <dbReference type="SAM" id="Phobius"/>
    </source>
</evidence>
<dbReference type="OrthoDB" id="1882547at2759"/>
<reference evidence="2" key="1">
    <citation type="submission" date="2013-11" db="EMBL/GenBank/DDBJ databases">
        <title>Genome sequence of the fusiform rust pathogen reveals effectors for host alternation and coevolution with pine.</title>
        <authorList>
            <consortium name="DOE Joint Genome Institute"/>
            <person name="Smith K."/>
            <person name="Pendleton A."/>
            <person name="Kubisiak T."/>
            <person name="Anderson C."/>
            <person name="Salamov A."/>
            <person name="Aerts A."/>
            <person name="Riley R."/>
            <person name="Clum A."/>
            <person name="Lindquist E."/>
            <person name="Ence D."/>
            <person name="Campbell M."/>
            <person name="Kronenberg Z."/>
            <person name="Feau N."/>
            <person name="Dhillon B."/>
            <person name="Hamelin R."/>
            <person name="Burleigh J."/>
            <person name="Smith J."/>
            <person name="Yandell M."/>
            <person name="Nelson C."/>
            <person name="Grigoriev I."/>
            <person name="Davis J."/>
        </authorList>
    </citation>
    <scope>NUCLEOTIDE SEQUENCE</scope>
    <source>
        <strain evidence="2">G11</strain>
    </source>
</reference>
<protein>
    <recommendedName>
        <fullName evidence="4">O-fucosyltransferase family protein</fullName>
    </recommendedName>
</protein>
<accession>A0A9P6NEI3</accession>
<keyword evidence="1" id="KW-0472">Membrane</keyword>
<keyword evidence="1" id="KW-1133">Transmembrane helix</keyword>
<dbReference type="AlphaFoldDB" id="A0A9P6NEI3"/>
<dbReference type="Proteomes" id="UP000886653">
    <property type="component" value="Unassembled WGS sequence"/>
</dbReference>
<comment type="caution">
    <text evidence="2">The sequence shown here is derived from an EMBL/GenBank/DDBJ whole genome shotgun (WGS) entry which is preliminary data.</text>
</comment>
<evidence type="ECO:0000313" key="2">
    <source>
        <dbReference type="EMBL" id="KAG0142201.1"/>
    </source>
</evidence>
<dbReference type="PANTHER" id="PTHR36050:SF1">
    <property type="entry name" value="O-FUCOSYLTRANSFERASE 30"/>
    <property type="match status" value="1"/>
</dbReference>